<dbReference type="STRING" id="665467.SAMN02982931_03767"/>
<dbReference type="AlphaFoldDB" id="A0A1G6DU10"/>
<accession>A0A1G6DU10</accession>
<name>A0A1G6DU10_9HYPH</name>
<reference evidence="2 3" key="1">
    <citation type="submission" date="2016-10" db="EMBL/GenBank/DDBJ databases">
        <authorList>
            <person name="de Groot N.N."/>
        </authorList>
    </citation>
    <scope>NUCLEOTIDE SEQUENCE [LARGE SCALE GENOMIC DNA]</scope>
    <source>
        <strain evidence="2 3">ATCC 35022</strain>
    </source>
</reference>
<dbReference type="EMBL" id="FMXQ01000008">
    <property type="protein sequence ID" value="SDB48592.1"/>
    <property type="molecule type" value="Genomic_DNA"/>
</dbReference>
<dbReference type="RefSeq" id="WP_244521332.1">
    <property type="nucleotide sequence ID" value="NZ_FMXQ01000008.1"/>
</dbReference>
<feature type="region of interest" description="Disordered" evidence="1">
    <location>
        <begin position="1"/>
        <end position="33"/>
    </location>
</feature>
<evidence type="ECO:0000313" key="3">
    <source>
        <dbReference type="Proteomes" id="UP000199071"/>
    </source>
</evidence>
<gene>
    <name evidence="2" type="ORF">SAMN02982931_03767</name>
</gene>
<proteinExistence type="predicted"/>
<protein>
    <recommendedName>
        <fullName evidence="4">Transmembrane anchor protein</fullName>
    </recommendedName>
</protein>
<evidence type="ECO:0000256" key="1">
    <source>
        <dbReference type="SAM" id="MobiDB-lite"/>
    </source>
</evidence>
<dbReference type="Proteomes" id="UP000199071">
    <property type="component" value="Unassembled WGS sequence"/>
</dbReference>
<organism evidence="2 3">
    <name type="scientific">Bauldia litoralis</name>
    <dbReference type="NCBI Taxonomy" id="665467"/>
    <lineage>
        <taxon>Bacteria</taxon>
        <taxon>Pseudomonadati</taxon>
        <taxon>Pseudomonadota</taxon>
        <taxon>Alphaproteobacteria</taxon>
        <taxon>Hyphomicrobiales</taxon>
        <taxon>Kaistiaceae</taxon>
        <taxon>Bauldia</taxon>
    </lineage>
</organism>
<evidence type="ECO:0008006" key="4">
    <source>
        <dbReference type="Google" id="ProtNLM"/>
    </source>
</evidence>
<keyword evidence="3" id="KW-1185">Reference proteome</keyword>
<sequence length="274" mass="28530">MQERFDRQNPPVPPRRSGPRNPSRPGRSGHIEGVEATSGGLIRATLGSAAVAGVILTVFWLPAEYGIDATGLGRVLGLTQMGEIKQQLYAEAAAEDAALAASPIPAPAPVSGDPAQADRLAALEAQLAAIAARTSAAPVSPEDMPAAPQVETVAPAAEIAAAPAQSDAPVSAWRDEVSYTLAPGEGIEIKLVMEEGAVAEFEWTANGAVLNFDTHGDGGGNNISYEKGRGVPDQVGTLTAAFTGNHGWFWRNRTEAPATMTLRARGDYSEMRVP</sequence>
<evidence type="ECO:0000313" key="2">
    <source>
        <dbReference type="EMBL" id="SDB48592.1"/>
    </source>
</evidence>
<feature type="compositionally biased region" description="Low complexity" evidence="1">
    <location>
        <begin position="19"/>
        <end position="28"/>
    </location>
</feature>